<comment type="subcellular location">
    <subcellularLocation>
        <location evidence="1">Membrane</location>
        <topology evidence="1">Multi-pass membrane protein</topology>
    </subcellularLocation>
</comment>
<dbReference type="Proteomes" id="UP000887540">
    <property type="component" value="Unplaced"/>
</dbReference>
<comment type="similarity">
    <text evidence="2">Belongs to the HRG family.</text>
</comment>
<reference evidence="8" key="1">
    <citation type="submission" date="2022-11" db="UniProtKB">
        <authorList>
            <consortium name="WormBaseParasite"/>
        </authorList>
    </citation>
    <scope>IDENTIFICATION</scope>
</reference>
<evidence type="ECO:0000256" key="1">
    <source>
        <dbReference type="ARBA" id="ARBA00004141"/>
    </source>
</evidence>
<dbReference type="GO" id="GO:0016020">
    <property type="term" value="C:membrane"/>
    <property type="evidence" value="ECO:0007669"/>
    <property type="project" value="UniProtKB-SubCell"/>
</dbReference>
<dbReference type="WBParaSite" id="ACRNAN_scaffold20529.g8309.t1">
    <property type="protein sequence ID" value="ACRNAN_scaffold20529.g8309.t1"/>
    <property type="gene ID" value="ACRNAN_scaffold20529.g8309"/>
</dbReference>
<proteinExistence type="inferred from homology"/>
<evidence type="ECO:0000256" key="4">
    <source>
        <dbReference type="ARBA" id="ARBA00022692"/>
    </source>
</evidence>
<evidence type="ECO:0000256" key="5">
    <source>
        <dbReference type="ARBA" id="ARBA00022989"/>
    </source>
</evidence>
<dbReference type="InterPro" id="IPR026218">
    <property type="entry name" value="HRG"/>
</dbReference>
<evidence type="ECO:0000313" key="7">
    <source>
        <dbReference type="Proteomes" id="UP000887540"/>
    </source>
</evidence>
<evidence type="ECO:0000256" key="6">
    <source>
        <dbReference type="ARBA" id="ARBA00023136"/>
    </source>
</evidence>
<keyword evidence="7" id="KW-1185">Reference proteome</keyword>
<keyword evidence="3" id="KW-0813">Transport</keyword>
<keyword evidence="5" id="KW-1133">Transmembrane helix</keyword>
<sequence length="47" mass="5211">MNWTMKLRIGWAILGITAGLMAGTVFGFQYHNWLTLVIGYFSSVCAA</sequence>
<name>A0A914D7D3_9BILA</name>
<keyword evidence="6" id="KW-0472">Membrane</keyword>
<evidence type="ECO:0000256" key="3">
    <source>
        <dbReference type="ARBA" id="ARBA00022448"/>
    </source>
</evidence>
<evidence type="ECO:0000256" key="2">
    <source>
        <dbReference type="ARBA" id="ARBA00006203"/>
    </source>
</evidence>
<dbReference type="AlphaFoldDB" id="A0A914D7D3"/>
<keyword evidence="4" id="KW-0812">Transmembrane</keyword>
<organism evidence="7 8">
    <name type="scientific">Acrobeloides nanus</name>
    <dbReference type="NCBI Taxonomy" id="290746"/>
    <lineage>
        <taxon>Eukaryota</taxon>
        <taxon>Metazoa</taxon>
        <taxon>Ecdysozoa</taxon>
        <taxon>Nematoda</taxon>
        <taxon>Chromadorea</taxon>
        <taxon>Rhabditida</taxon>
        <taxon>Tylenchina</taxon>
        <taxon>Cephalobomorpha</taxon>
        <taxon>Cephaloboidea</taxon>
        <taxon>Cephalobidae</taxon>
        <taxon>Acrobeloides</taxon>
    </lineage>
</organism>
<evidence type="ECO:0000313" key="8">
    <source>
        <dbReference type="WBParaSite" id="ACRNAN_scaffold20529.g8309.t1"/>
    </source>
</evidence>
<dbReference type="PRINTS" id="PR02095">
    <property type="entry name" value="TRNSPORTRHRG"/>
</dbReference>
<dbReference type="GO" id="GO:0015232">
    <property type="term" value="F:heme transmembrane transporter activity"/>
    <property type="evidence" value="ECO:0007669"/>
    <property type="project" value="InterPro"/>
</dbReference>
<protein>
    <submittedName>
        <fullName evidence="8">Uncharacterized protein</fullName>
    </submittedName>
</protein>
<accession>A0A914D7D3</accession>